<name>A0ABX0XK49_9SPHN</name>
<evidence type="ECO:0000256" key="7">
    <source>
        <dbReference type="RuleBase" id="RU000320"/>
    </source>
</evidence>
<reference evidence="10 11" key="1">
    <citation type="submission" date="2020-03" db="EMBL/GenBank/DDBJ databases">
        <title>Genomic Encyclopedia of Type Strains, Phase IV (KMG-IV): sequencing the most valuable type-strain genomes for metagenomic binning, comparative biology and taxonomic classification.</title>
        <authorList>
            <person name="Goeker M."/>
        </authorList>
    </citation>
    <scope>NUCLEOTIDE SEQUENCE [LARGE SCALE GENOMIC DNA]</scope>
    <source>
        <strain evidence="10 11">DSM 27651</strain>
    </source>
</reference>
<feature type="transmembrane region" description="Helical" evidence="8">
    <location>
        <begin position="332"/>
        <end position="355"/>
    </location>
</feature>
<comment type="subcellular location">
    <subcellularLocation>
        <location evidence="1">Cell membrane</location>
        <topology evidence="1">Multi-pass membrane protein</topology>
    </subcellularLocation>
    <subcellularLocation>
        <location evidence="7">Membrane</location>
        <topology evidence="7">Multi-pass membrane protein</topology>
    </subcellularLocation>
</comment>
<keyword evidence="5 8" id="KW-1133">Transmembrane helix</keyword>
<evidence type="ECO:0000256" key="6">
    <source>
        <dbReference type="ARBA" id="ARBA00023136"/>
    </source>
</evidence>
<evidence type="ECO:0000256" key="8">
    <source>
        <dbReference type="SAM" id="Phobius"/>
    </source>
</evidence>
<dbReference type="Proteomes" id="UP000734218">
    <property type="component" value="Unassembled WGS sequence"/>
</dbReference>
<dbReference type="PANTHER" id="PTHR42703">
    <property type="entry name" value="NADH DEHYDROGENASE"/>
    <property type="match status" value="1"/>
</dbReference>
<evidence type="ECO:0000256" key="4">
    <source>
        <dbReference type="ARBA" id="ARBA00022692"/>
    </source>
</evidence>
<dbReference type="PANTHER" id="PTHR42703:SF1">
    <property type="entry name" value="NA(+)_H(+) ANTIPORTER SUBUNIT D1"/>
    <property type="match status" value="1"/>
</dbReference>
<organism evidence="10 11">
    <name type="scientific">Sphingomonas jejuensis</name>
    <dbReference type="NCBI Taxonomy" id="904715"/>
    <lineage>
        <taxon>Bacteria</taxon>
        <taxon>Pseudomonadati</taxon>
        <taxon>Pseudomonadota</taxon>
        <taxon>Alphaproteobacteria</taxon>
        <taxon>Sphingomonadales</taxon>
        <taxon>Sphingomonadaceae</taxon>
        <taxon>Sphingomonas</taxon>
    </lineage>
</organism>
<protein>
    <submittedName>
        <fullName evidence="10">Multicomponent Na+:H+ antiporter subunit D</fullName>
    </submittedName>
</protein>
<evidence type="ECO:0000256" key="1">
    <source>
        <dbReference type="ARBA" id="ARBA00004651"/>
    </source>
</evidence>
<feature type="transmembrane region" description="Helical" evidence="8">
    <location>
        <begin position="36"/>
        <end position="59"/>
    </location>
</feature>
<dbReference type="Pfam" id="PF00361">
    <property type="entry name" value="Proton_antipo_M"/>
    <property type="match status" value="1"/>
</dbReference>
<feature type="domain" description="NADH:quinone oxidoreductase/Mrp antiporter transmembrane" evidence="9">
    <location>
        <begin position="130"/>
        <end position="426"/>
    </location>
</feature>
<keyword evidence="6 8" id="KW-0472">Membrane</keyword>
<feature type="transmembrane region" description="Helical" evidence="8">
    <location>
        <begin position="307"/>
        <end position="326"/>
    </location>
</feature>
<feature type="transmembrane region" description="Helical" evidence="8">
    <location>
        <begin position="79"/>
        <end position="98"/>
    </location>
</feature>
<feature type="transmembrane region" description="Helical" evidence="8">
    <location>
        <begin position="282"/>
        <end position="300"/>
    </location>
</feature>
<evidence type="ECO:0000259" key="9">
    <source>
        <dbReference type="Pfam" id="PF00361"/>
    </source>
</evidence>
<dbReference type="EMBL" id="JAATJE010000001">
    <property type="protein sequence ID" value="NJC33731.1"/>
    <property type="molecule type" value="Genomic_DNA"/>
</dbReference>
<evidence type="ECO:0000256" key="2">
    <source>
        <dbReference type="ARBA" id="ARBA00005346"/>
    </source>
</evidence>
<keyword evidence="4 7" id="KW-0812">Transmembrane</keyword>
<keyword evidence="11" id="KW-1185">Reference proteome</keyword>
<evidence type="ECO:0000256" key="5">
    <source>
        <dbReference type="ARBA" id="ARBA00022989"/>
    </source>
</evidence>
<evidence type="ECO:0000313" key="11">
    <source>
        <dbReference type="Proteomes" id="UP000734218"/>
    </source>
</evidence>
<dbReference type="InterPro" id="IPR050586">
    <property type="entry name" value="CPA3_Na-H_Antiporter_D"/>
</dbReference>
<dbReference type="InterPro" id="IPR001750">
    <property type="entry name" value="ND/Mrp_TM"/>
</dbReference>
<feature type="transmembrane region" description="Helical" evidence="8">
    <location>
        <begin position="135"/>
        <end position="153"/>
    </location>
</feature>
<gene>
    <name evidence="10" type="ORF">GGR88_001205</name>
</gene>
<feature type="transmembrane region" description="Helical" evidence="8">
    <location>
        <begin position="240"/>
        <end position="270"/>
    </location>
</feature>
<feature type="transmembrane region" description="Helical" evidence="8">
    <location>
        <begin position="6"/>
        <end position="24"/>
    </location>
</feature>
<feature type="transmembrane region" description="Helical" evidence="8">
    <location>
        <begin position="165"/>
        <end position="185"/>
    </location>
</feature>
<accession>A0ABX0XK49</accession>
<keyword evidence="3" id="KW-1003">Cell membrane</keyword>
<dbReference type="InterPro" id="IPR003918">
    <property type="entry name" value="NADH_UbQ_OxRdtase"/>
</dbReference>
<comment type="similarity">
    <text evidence="2">Belongs to the CPA3 antiporters (TC 2.A.63) subunit D family.</text>
</comment>
<feature type="transmembrane region" description="Helical" evidence="8">
    <location>
        <begin position="411"/>
        <end position="434"/>
    </location>
</feature>
<dbReference type="RefSeq" id="WP_167953683.1">
    <property type="nucleotide sequence ID" value="NZ_JAATJE010000001.1"/>
</dbReference>
<dbReference type="PRINTS" id="PR01437">
    <property type="entry name" value="NUOXDRDTASE4"/>
</dbReference>
<feature type="transmembrane region" description="Helical" evidence="8">
    <location>
        <begin position="205"/>
        <end position="228"/>
    </location>
</feature>
<feature type="transmembrane region" description="Helical" evidence="8">
    <location>
        <begin position="454"/>
        <end position="472"/>
    </location>
</feature>
<evidence type="ECO:0000256" key="3">
    <source>
        <dbReference type="ARBA" id="ARBA00022475"/>
    </source>
</evidence>
<sequence length="495" mass="50834">MSDGALLIAPVLIPLIGAAVAMLLRNRPDAARITGGVAIAVMTVASMLLLSRVVGTGVLPVMRFGGWPAGFAVSFVGDTLAALLTLVTGLVGTAAALFAHADVRARRRRAGFDAMLLALLGSVNGAFLTGDLFNLYVWFELALVAALSLITIDRARAAIDGAIRYATLSIAGASLILLGVGLVYGSTGTLDLATLGAILGDQPPVPATAVAGALMLAGFGLKAGLVPFHSWLTASYHSAPIAVSAVLAGLLTKMGFYALMRVMVAVYGIGAEGSGGAMYEPMLATIAILTMVGCALAALGQTDMRRILAWHVIAQVGYMAMGLAVATRAGLIAAIFYMVHSMLVQANLFLGAGVIHRATGSWGLRRAGGTMRTNPSFALLFAVPVLSLAGIPPLSGFWAKITVIRAGLGDGALMLVLAAFGAAMLTIVSMAAFWSEALWKAPPRGHRTRPVPAAMLWGMAVLSVGTVAISLQPHRLLALAQLSASALTMNVGGAR</sequence>
<comment type="caution">
    <text evidence="10">The sequence shown here is derived from an EMBL/GenBank/DDBJ whole genome shotgun (WGS) entry which is preliminary data.</text>
</comment>
<feature type="transmembrane region" description="Helical" evidence="8">
    <location>
        <begin position="376"/>
        <end position="399"/>
    </location>
</feature>
<proteinExistence type="inferred from homology"/>
<evidence type="ECO:0000313" key="10">
    <source>
        <dbReference type="EMBL" id="NJC33731.1"/>
    </source>
</evidence>
<feature type="transmembrane region" description="Helical" evidence="8">
    <location>
        <begin position="110"/>
        <end position="129"/>
    </location>
</feature>